<evidence type="ECO:0000313" key="9">
    <source>
        <dbReference type="EMBL" id="KAL3818375.1"/>
    </source>
</evidence>
<dbReference type="Gene3D" id="1.20.1250.20">
    <property type="entry name" value="MFS general substrate transporter like domains"/>
    <property type="match status" value="1"/>
</dbReference>
<feature type="transmembrane region" description="Helical" evidence="6">
    <location>
        <begin position="423"/>
        <end position="441"/>
    </location>
</feature>
<accession>A0ABD3S1P5</accession>
<reference evidence="9 10" key="1">
    <citation type="submission" date="2024-12" db="EMBL/GenBank/DDBJ databases">
        <title>The unique morphological basis and parallel evolutionary history of personate flowers in Penstemon.</title>
        <authorList>
            <person name="Depatie T.H."/>
            <person name="Wessinger C.A."/>
        </authorList>
    </citation>
    <scope>NUCLEOTIDE SEQUENCE [LARGE SCALE GENOMIC DNA]</scope>
    <source>
        <strain evidence="9">WTNN_2</strain>
        <tissue evidence="9">Leaf</tissue>
    </source>
</reference>
<dbReference type="EMBL" id="JBJXBP010000007">
    <property type="protein sequence ID" value="KAL3818375.1"/>
    <property type="molecule type" value="Genomic_DNA"/>
</dbReference>
<organism evidence="9 10">
    <name type="scientific">Penstemon smallii</name>
    <dbReference type="NCBI Taxonomy" id="265156"/>
    <lineage>
        <taxon>Eukaryota</taxon>
        <taxon>Viridiplantae</taxon>
        <taxon>Streptophyta</taxon>
        <taxon>Embryophyta</taxon>
        <taxon>Tracheophyta</taxon>
        <taxon>Spermatophyta</taxon>
        <taxon>Magnoliopsida</taxon>
        <taxon>eudicotyledons</taxon>
        <taxon>Gunneridae</taxon>
        <taxon>Pentapetalae</taxon>
        <taxon>asterids</taxon>
        <taxon>lamiids</taxon>
        <taxon>Lamiales</taxon>
        <taxon>Plantaginaceae</taxon>
        <taxon>Cheloneae</taxon>
        <taxon>Penstemon</taxon>
    </lineage>
</organism>
<feature type="transmembrane region" description="Helical" evidence="6">
    <location>
        <begin position="354"/>
        <end position="372"/>
    </location>
</feature>
<gene>
    <name evidence="9" type="ORF">ACJIZ3_004280</name>
</gene>
<feature type="transmembrane region" description="Helical" evidence="6">
    <location>
        <begin position="495"/>
        <end position="520"/>
    </location>
</feature>
<evidence type="ECO:0000256" key="6">
    <source>
        <dbReference type="SAM" id="Phobius"/>
    </source>
</evidence>
<comment type="caution">
    <text evidence="9">The sequence shown here is derived from an EMBL/GenBank/DDBJ whole genome shotgun (WGS) entry which is preliminary data.</text>
</comment>
<feature type="transmembrane region" description="Helical" evidence="6">
    <location>
        <begin position="166"/>
        <end position="184"/>
    </location>
</feature>
<evidence type="ECO:0000259" key="7">
    <source>
        <dbReference type="Pfam" id="PF06813"/>
    </source>
</evidence>
<evidence type="ECO:0000313" key="10">
    <source>
        <dbReference type="Proteomes" id="UP001634393"/>
    </source>
</evidence>
<comment type="similarity">
    <text evidence="5">Belongs to the major facilitator superfamily. Phosphate:H(+) symporter (TC 2.A.1.9) family.</text>
</comment>
<evidence type="ECO:0000256" key="2">
    <source>
        <dbReference type="ARBA" id="ARBA00022692"/>
    </source>
</evidence>
<comment type="subcellular location">
    <subcellularLocation>
        <location evidence="1">Membrane</location>
        <topology evidence="1">Multi-pass membrane protein</topology>
    </subcellularLocation>
</comment>
<feature type="transmembrane region" description="Helical" evidence="6">
    <location>
        <begin position="99"/>
        <end position="124"/>
    </location>
</feature>
<dbReference type="Proteomes" id="UP001634393">
    <property type="component" value="Unassembled WGS sequence"/>
</dbReference>
<dbReference type="Pfam" id="PF06813">
    <property type="entry name" value="Nodulin-like"/>
    <property type="match status" value="1"/>
</dbReference>
<keyword evidence="10" id="KW-1185">Reference proteome</keyword>
<feature type="domain" description="Nodulin-like" evidence="7">
    <location>
        <begin position="7"/>
        <end position="250"/>
    </location>
</feature>
<evidence type="ECO:0000256" key="5">
    <source>
        <dbReference type="ARBA" id="ARBA00044504"/>
    </source>
</evidence>
<feature type="transmembrane region" description="Helical" evidence="6">
    <location>
        <begin position="205"/>
        <end position="223"/>
    </location>
</feature>
<evidence type="ECO:0000259" key="8">
    <source>
        <dbReference type="Pfam" id="PF23262"/>
    </source>
</evidence>
<proteinExistence type="inferred from homology"/>
<feature type="domain" description="NFD4 C-terminal" evidence="8">
    <location>
        <begin position="341"/>
        <end position="555"/>
    </location>
</feature>
<protein>
    <recommendedName>
        <fullName evidence="11">Nodulin-like domain-containing protein</fullName>
    </recommendedName>
</protein>
<sequence>MAGQSRKWMILVAIIWIQAFTGTNFDFSAYSSELKSVLKVSQMQLNYLATASDLGKAVGWSSGLALMWLPLWAVMFTAAAMGLVGYGVQWLVIRNVIALPYFMVFLLCLLAGCSICWFNTVCFVLCIKNFPSNRPLALSLTVSFNGVSAALYNLAVNSLNPSSSAVYLLLNALIPFFTSIVALIPILRQPPVEPMVSDAIKRDQLIFLILNFLAVITGLYLLFLHPSNSLMACFLFAGALFLLILPLGIPGIVYARDWFKRTIYSSFTLTDSGFILVDSDDLELHKELITREISVPNGLVNYSTDMVDGFPNGLSRQDTRNGEGCSCSTVIEKDQLVMLGEEHEARKLVRRLDFWLYYLAYFCGGTIGLVYSNNLGQIAQSLGHGLMNSKLITIYSSFSFFGRLLSAAPDIIRTKLYFARSGWLAIALVPTPMAFFLLAVLGDDQLAVQAATALIGLSSGFIFAAAVSITSELFGPNSVGVNHNILITNIPIGSLAYGFLAAIVYDSSAVSGLGIIGSSLVCMGRKCYLTTFVWWGWISLLGLASSILLFLRTRPAYDRFERNRISTIVDNPIYVNIEAAYFWHAFPLCDNLLEPSATTDSNDSIKDSTFGENIKPNSSSTTMVPLMLGNLDAITGFPLIIASISESHLEGFG</sequence>
<feature type="transmembrane region" description="Helical" evidence="6">
    <location>
        <begin position="136"/>
        <end position="154"/>
    </location>
</feature>
<dbReference type="GO" id="GO:0016020">
    <property type="term" value="C:membrane"/>
    <property type="evidence" value="ECO:0007669"/>
    <property type="project" value="UniProtKB-SubCell"/>
</dbReference>
<feature type="transmembrane region" description="Helical" evidence="6">
    <location>
        <begin position="392"/>
        <end position="411"/>
    </location>
</feature>
<evidence type="ECO:0000256" key="3">
    <source>
        <dbReference type="ARBA" id="ARBA00022989"/>
    </source>
</evidence>
<dbReference type="PANTHER" id="PTHR21576">
    <property type="entry name" value="UNCHARACTERIZED NODULIN-LIKE PROTEIN"/>
    <property type="match status" value="1"/>
</dbReference>
<feature type="transmembrane region" description="Helical" evidence="6">
    <location>
        <begin position="453"/>
        <end position="474"/>
    </location>
</feature>
<feature type="transmembrane region" description="Helical" evidence="6">
    <location>
        <begin position="71"/>
        <end position="93"/>
    </location>
</feature>
<evidence type="ECO:0000256" key="4">
    <source>
        <dbReference type="ARBA" id="ARBA00023136"/>
    </source>
</evidence>
<dbReference type="InterPro" id="IPR036259">
    <property type="entry name" value="MFS_trans_sf"/>
</dbReference>
<keyword evidence="4 6" id="KW-0472">Membrane</keyword>
<dbReference type="InterPro" id="IPR010658">
    <property type="entry name" value="Nodulin-like"/>
</dbReference>
<dbReference type="InterPro" id="IPR056555">
    <property type="entry name" value="NFD4_C"/>
</dbReference>
<dbReference type="PANTHER" id="PTHR21576:SF7">
    <property type="entry name" value="MAJOR FACILITATOR SUPERFAMILY PROTEIN"/>
    <property type="match status" value="1"/>
</dbReference>
<feature type="transmembrane region" description="Helical" evidence="6">
    <location>
        <begin position="532"/>
        <end position="551"/>
    </location>
</feature>
<evidence type="ECO:0008006" key="11">
    <source>
        <dbReference type="Google" id="ProtNLM"/>
    </source>
</evidence>
<dbReference type="Pfam" id="PF23262">
    <property type="entry name" value="NFD4_C"/>
    <property type="match status" value="1"/>
</dbReference>
<evidence type="ECO:0000256" key="1">
    <source>
        <dbReference type="ARBA" id="ARBA00004141"/>
    </source>
</evidence>
<dbReference type="AlphaFoldDB" id="A0ABD3S1P5"/>
<dbReference type="SUPFAM" id="SSF103473">
    <property type="entry name" value="MFS general substrate transporter"/>
    <property type="match status" value="1"/>
</dbReference>
<keyword evidence="3 6" id="KW-1133">Transmembrane helix</keyword>
<keyword evidence="2 6" id="KW-0812">Transmembrane</keyword>
<feature type="transmembrane region" description="Helical" evidence="6">
    <location>
        <begin position="229"/>
        <end position="255"/>
    </location>
</feature>
<name>A0ABD3S1P5_9LAMI</name>